<comment type="caution">
    <text evidence="12">The sequence shown here is derived from an EMBL/GenBank/DDBJ whole genome shotgun (WGS) entry which is preliminary data.</text>
</comment>
<keyword evidence="8" id="KW-0807">Transducer</keyword>
<accession>A0A814WCW1</accession>
<dbReference type="AlphaFoldDB" id="A0A814WCW1"/>
<evidence type="ECO:0000313" key="11">
    <source>
        <dbReference type="EMBL" id="CAF1183345.1"/>
    </source>
</evidence>
<keyword evidence="4 9" id="KW-1133">Transmembrane helix</keyword>
<evidence type="ECO:0000256" key="3">
    <source>
        <dbReference type="ARBA" id="ARBA00022692"/>
    </source>
</evidence>
<reference evidence="12" key="1">
    <citation type="submission" date="2021-02" db="EMBL/GenBank/DDBJ databases">
        <authorList>
            <person name="Nowell W R."/>
        </authorList>
    </citation>
    <scope>NUCLEOTIDE SEQUENCE</scope>
</reference>
<feature type="transmembrane region" description="Helical" evidence="9">
    <location>
        <begin position="174"/>
        <end position="200"/>
    </location>
</feature>
<keyword evidence="2" id="KW-1003">Cell membrane</keyword>
<evidence type="ECO:0000256" key="9">
    <source>
        <dbReference type="SAM" id="Phobius"/>
    </source>
</evidence>
<evidence type="ECO:0000256" key="1">
    <source>
        <dbReference type="ARBA" id="ARBA00004651"/>
    </source>
</evidence>
<dbReference type="Proteomes" id="UP000663828">
    <property type="component" value="Unassembled WGS sequence"/>
</dbReference>
<dbReference type="GO" id="GO:0005886">
    <property type="term" value="C:plasma membrane"/>
    <property type="evidence" value="ECO:0007669"/>
    <property type="project" value="UniProtKB-SubCell"/>
</dbReference>
<dbReference type="SUPFAM" id="SSF81321">
    <property type="entry name" value="Family A G protein-coupled receptor-like"/>
    <property type="match status" value="1"/>
</dbReference>
<dbReference type="EMBL" id="CAJNOJ010000138">
    <property type="protein sequence ID" value="CAF1183345.1"/>
    <property type="molecule type" value="Genomic_DNA"/>
</dbReference>
<feature type="transmembrane region" description="Helical" evidence="9">
    <location>
        <begin position="221"/>
        <end position="244"/>
    </location>
</feature>
<keyword evidence="7" id="KW-0675">Receptor</keyword>
<keyword evidence="5" id="KW-0297">G-protein coupled receptor</keyword>
<evidence type="ECO:0000256" key="6">
    <source>
        <dbReference type="ARBA" id="ARBA00023136"/>
    </source>
</evidence>
<gene>
    <name evidence="11" type="ORF">EDS130_LOCUS24373</name>
    <name evidence="12" type="ORF">XAT740_LOCUS23660</name>
</gene>
<dbReference type="Gene3D" id="1.20.1070.10">
    <property type="entry name" value="Rhodopsin 7-helix transmembrane proteins"/>
    <property type="match status" value="1"/>
</dbReference>
<dbReference type="Pfam" id="PF00001">
    <property type="entry name" value="7tm_1"/>
    <property type="match status" value="1"/>
</dbReference>
<evidence type="ECO:0000256" key="7">
    <source>
        <dbReference type="ARBA" id="ARBA00023170"/>
    </source>
</evidence>
<evidence type="ECO:0000259" key="10">
    <source>
        <dbReference type="PROSITE" id="PS50262"/>
    </source>
</evidence>
<keyword evidence="6 9" id="KW-0472">Membrane</keyword>
<dbReference type="InterPro" id="IPR017452">
    <property type="entry name" value="GPCR_Rhodpsn_7TM"/>
</dbReference>
<sequence>MNDSTNETPAFKADYTIIGPVSMIFAATSVIITSYILIIILSTRQLHTVTRLLTCNTCFASMLFCVTQFIAYTYLLVIKWDTSDQSCRWRGYFGYMSMIAFIYSYLLQVISRFFFIVLSTKYRWLTSAKTHLCMIFIAWTIIIILPLPTILTNDIIFRKDDLCWVPKKYKLHCYYMVAVCYVIPILLIIIFNINIFARLYHNRKHTIAHGTTRRHDREYLVSRNIMISFSAYFIGGVPYMLYIFSGVGLLYSMGVVTITFAVSMEKLVIIYLDGELRSMIRNYLCQTKTAVVPFAVNVGVTTLR</sequence>
<dbReference type="PROSITE" id="PS50262">
    <property type="entry name" value="G_PROTEIN_RECEP_F1_2"/>
    <property type="match status" value="1"/>
</dbReference>
<protein>
    <recommendedName>
        <fullName evidence="10">G-protein coupled receptors family 1 profile domain-containing protein</fullName>
    </recommendedName>
</protein>
<dbReference type="GO" id="GO:0004930">
    <property type="term" value="F:G protein-coupled receptor activity"/>
    <property type="evidence" value="ECO:0007669"/>
    <property type="project" value="UniProtKB-KW"/>
</dbReference>
<feature type="transmembrane region" description="Helical" evidence="9">
    <location>
        <begin position="130"/>
        <end position="151"/>
    </location>
</feature>
<dbReference type="EMBL" id="CAJNOR010001796">
    <property type="protein sequence ID" value="CAF1200685.1"/>
    <property type="molecule type" value="Genomic_DNA"/>
</dbReference>
<dbReference type="InterPro" id="IPR000276">
    <property type="entry name" value="GPCR_Rhodpsn"/>
</dbReference>
<feature type="transmembrane region" description="Helical" evidence="9">
    <location>
        <begin position="53"/>
        <end position="75"/>
    </location>
</feature>
<feature type="transmembrane region" description="Helical" evidence="9">
    <location>
        <begin position="17"/>
        <end position="41"/>
    </location>
</feature>
<evidence type="ECO:0000256" key="8">
    <source>
        <dbReference type="ARBA" id="ARBA00023224"/>
    </source>
</evidence>
<feature type="transmembrane region" description="Helical" evidence="9">
    <location>
        <begin position="95"/>
        <end position="118"/>
    </location>
</feature>
<name>A0A814WCW1_ADIRI</name>
<evidence type="ECO:0000256" key="5">
    <source>
        <dbReference type="ARBA" id="ARBA00023040"/>
    </source>
</evidence>
<evidence type="ECO:0000256" key="4">
    <source>
        <dbReference type="ARBA" id="ARBA00022989"/>
    </source>
</evidence>
<evidence type="ECO:0000313" key="13">
    <source>
        <dbReference type="Proteomes" id="UP000663828"/>
    </source>
</evidence>
<dbReference type="Proteomes" id="UP000663852">
    <property type="component" value="Unassembled WGS sequence"/>
</dbReference>
<keyword evidence="13" id="KW-1185">Reference proteome</keyword>
<dbReference type="PANTHER" id="PTHR24228">
    <property type="entry name" value="B2 BRADYKININ RECEPTOR/ANGIOTENSIN II RECEPTOR"/>
    <property type="match status" value="1"/>
</dbReference>
<evidence type="ECO:0000313" key="12">
    <source>
        <dbReference type="EMBL" id="CAF1200685.1"/>
    </source>
</evidence>
<feature type="domain" description="G-protein coupled receptors family 1 profile" evidence="10">
    <location>
        <begin position="32"/>
        <end position="281"/>
    </location>
</feature>
<feature type="transmembrane region" description="Helical" evidence="9">
    <location>
        <begin position="250"/>
        <end position="272"/>
    </location>
</feature>
<organism evidence="12 13">
    <name type="scientific">Adineta ricciae</name>
    <name type="common">Rotifer</name>
    <dbReference type="NCBI Taxonomy" id="249248"/>
    <lineage>
        <taxon>Eukaryota</taxon>
        <taxon>Metazoa</taxon>
        <taxon>Spiralia</taxon>
        <taxon>Gnathifera</taxon>
        <taxon>Rotifera</taxon>
        <taxon>Eurotatoria</taxon>
        <taxon>Bdelloidea</taxon>
        <taxon>Adinetida</taxon>
        <taxon>Adinetidae</taxon>
        <taxon>Adineta</taxon>
    </lineage>
</organism>
<proteinExistence type="predicted"/>
<evidence type="ECO:0000256" key="2">
    <source>
        <dbReference type="ARBA" id="ARBA00022475"/>
    </source>
</evidence>
<dbReference type="PANTHER" id="PTHR24228:SF59">
    <property type="entry name" value="NEUROPEPTIDE RECEPTOR 15"/>
    <property type="match status" value="1"/>
</dbReference>
<keyword evidence="3 9" id="KW-0812">Transmembrane</keyword>
<comment type="subcellular location">
    <subcellularLocation>
        <location evidence="1">Cell membrane</location>
        <topology evidence="1">Multi-pass membrane protein</topology>
    </subcellularLocation>
</comment>